<dbReference type="PROSITE" id="PS51379">
    <property type="entry name" value="4FE4S_FER_2"/>
    <property type="match status" value="2"/>
</dbReference>
<feature type="domain" description="4Fe-4S ferredoxin-type" evidence="7">
    <location>
        <begin position="66"/>
        <end position="89"/>
    </location>
</feature>
<keyword evidence="2 6" id="KW-0479">Metal-binding</keyword>
<evidence type="ECO:0000313" key="8">
    <source>
        <dbReference type="EMBL" id="VFK52644.1"/>
    </source>
</evidence>
<dbReference type="GO" id="GO:0019154">
    <property type="term" value="F:glycolate dehydrogenase activity"/>
    <property type="evidence" value="ECO:0007669"/>
    <property type="project" value="UniProtKB-EC"/>
</dbReference>
<dbReference type="InterPro" id="IPR012257">
    <property type="entry name" value="Glc_ox_4Fe-4S"/>
</dbReference>
<evidence type="ECO:0000259" key="7">
    <source>
        <dbReference type="PROSITE" id="PS51379"/>
    </source>
</evidence>
<dbReference type="PANTHER" id="PTHR32479">
    <property type="entry name" value="GLYCOLATE OXIDASE IRON-SULFUR SUBUNIT"/>
    <property type="match status" value="1"/>
</dbReference>
<dbReference type="AlphaFoldDB" id="A0A450ZGS1"/>
<dbReference type="EMBL" id="CAADFV010000017">
    <property type="protein sequence ID" value="VFK53515.1"/>
    <property type="molecule type" value="Genomic_DNA"/>
</dbReference>
<dbReference type="Gene3D" id="1.10.1060.10">
    <property type="entry name" value="Alpha-helical ferredoxin"/>
    <property type="match status" value="1"/>
</dbReference>
<keyword evidence="1 6" id="KW-0004">4Fe-4S</keyword>
<dbReference type="Pfam" id="PF13183">
    <property type="entry name" value="Fer4_8"/>
    <property type="match status" value="1"/>
</dbReference>
<dbReference type="PANTHER" id="PTHR32479:SF17">
    <property type="entry name" value="GLYCOLATE OXIDASE IRON-SULFUR SUBUNIT"/>
    <property type="match status" value="1"/>
</dbReference>
<dbReference type="InterPro" id="IPR009051">
    <property type="entry name" value="Helical_ferredxn"/>
</dbReference>
<dbReference type="InterPro" id="IPR004017">
    <property type="entry name" value="Cys_rich_dom"/>
</dbReference>
<dbReference type="GO" id="GO:0046872">
    <property type="term" value="F:metal ion binding"/>
    <property type="evidence" value="ECO:0007669"/>
    <property type="project" value="UniProtKB-UniRule"/>
</dbReference>
<comment type="function">
    <text evidence="6">Component of a complex that catalyzes the oxidation of glycolate to glyoxylate.</text>
</comment>
<evidence type="ECO:0000256" key="3">
    <source>
        <dbReference type="ARBA" id="ARBA00022737"/>
    </source>
</evidence>
<dbReference type="NCBIfam" id="NF008434">
    <property type="entry name" value="PRK11274.1"/>
    <property type="match status" value="1"/>
</dbReference>
<dbReference type="EMBL" id="CAADFX010000016">
    <property type="protein sequence ID" value="VFK52644.1"/>
    <property type="molecule type" value="Genomic_DNA"/>
</dbReference>
<comment type="catalytic activity">
    <reaction evidence="6">
        <text>(R)-lactate + A = pyruvate + AH2</text>
        <dbReference type="Rhea" id="RHEA:15089"/>
        <dbReference type="ChEBI" id="CHEBI:13193"/>
        <dbReference type="ChEBI" id="CHEBI:15361"/>
        <dbReference type="ChEBI" id="CHEBI:16004"/>
        <dbReference type="ChEBI" id="CHEBI:17499"/>
    </reaction>
</comment>
<keyword evidence="4 6" id="KW-0408">Iron</keyword>
<evidence type="ECO:0000313" key="9">
    <source>
        <dbReference type="EMBL" id="VFK52969.1"/>
    </source>
</evidence>
<keyword evidence="3" id="KW-0677">Repeat</keyword>
<reference evidence="9" key="1">
    <citation type="submission" date="2019-02" db="EMBL/GenBank/DDBJ databases">
        <authorList>
            <person name="Gruber-Vodicka R. H."/>
            <person name="Seah K. B. B."/>
        </authorList>
    </citation>
    <scope>NUCLEOTIDE SEQUENCE</scope>
    <source>
        <strain evidence="8">BECK_BY1</strain>
        <strain evidence="10">BECK_BY2</strain>
        <strain evidence="9">BECK_BY3</strain>
    </source>
</reference>
<dbReference type="InterPro" id="IPR017900">
    <property type="entry name" value="4Fe4S_Fe_S_CS"/>
</dbReference>
<dbReference type="EMBL" id="CAADFY010000015">
    <property type="protein sequence ID" value="VFK52969.1"/>
    <property type="molecule type" value="Genomic_DNA"/>
</dbReference>
<dbReference type="EC" id="1.1.99.14" evidence="6"/>
<organism evidence="9">
    <name type="scientific">Candidatus Kentrum sp. TUN</name>
    <dbReference type="NCBI Taxonomy" id="2126343"/>
    <lineage>
        <taxon>Bacteria</taxon>
        <taxon>Pseudomonadati</taxon>
        <taxon>Pseudomonadota</taxon>
        <taxon>Gammaproteobacteria</taxon>
        <taxon>Candidatus Kentrum</taxon>
    </lineage>
</organism>
<evidence type="ECO:0000256" key="6">
    <source>
        <dbReference type="PIRNR" id="PIRNR000139"/>
    </source>
</evidence>
<accession>A0A450ZGS1</accession>
<comment type="cofactor">
    <cofactor evidence="6">
        <name>[4Fe-4S] cluster</name>
        <dbReference type="ChEBI" id="CHEBI:49883"/>
    </cofactor>
    <text evidence="6">Binds 2 [4Fe-4S] clusters.</text>
</comment>
<keyword evidence="6" id="KW-0813">Transport</keyword>
<keyword evidence="6" id="KW-0249">Electron transport</keyword>
<dbReference type="PROSITE" id="PS00198">
    <property type="entry name" value="4FE4S_FER_1"/>
    <property type="match status" value="2"/>
</dbReference>
<name>A0A450ZGS1_9GAMM</name>
<dbReference type="InterPro" id="IPR017896">
    <property type="entry name" value="4Fe4S_Fe-S-bd"/>
</dbReference>
<evidence type="ECO:0000256" key="4">
    <source>
        <dbReference type="ARBA" id="ARBA00023004"/>
    </source>
</evidence>
<dbReference type="GO" id="GO:0051539">
    <property type="term" value="F:4 iron, 4 sulfur cluster binding"/>
    <property type="evidence" value="ECO:0007669"/>
    <property type="project" value="UniProtKB-UniRule"/>
</dbReference>
<dbReference type="SUPFAM" id="SSF46548">
    <property type="entry name" value="alpha-helical ferredoxin"/>
    <property type="match status" value="1"/>
</dbReference>
<evidence type="ECO:0000313" key="10">
    <source>
        <dbReference type="EMBL" id="VFK53515.1"/>
    </source>
</evidence>
<evidence type="ECO:0000256" key="5">
    <source>
        <dbReference type="ARBA" id="ARBA00023014"/>
    </source>
</evidence>
<protein>
    <recommendedName>
        <fullName evidence="6">Glycolate oxidase iron-sulfur subunit</fullName>
        <ecNumber evidence="6">1.1.99.14</ecNumber>
    </recommendedName>
</protein>
<keyword evidence="5 6" id="KW-0411">Iron-sulfur</keyword>
<proteinExistence type="predicted"/>
<feature type="domain" description="4Fe-4S ferredoxin-type" evidence="7">
    <location>
        <begin position="11"/>
        <end position="45"/>
    </location>
</feature>
<sequence>MKTSIAPAYQNTPEGLDADTILRTCVHCGLCTATCPTYQLLGDERDSPRGRIYLIKQVLEGKSVSRITRFHLDRCLICNACETTCPSGVRYHHLLHIGRGIMDKKAPRPLHQRLQRLALRKILPYPKRLSPIVRLGRMIRPVLPNALGRQIPQYQNLPPLPHRRHQRKVLMLEGCAQSVMTPKTNAALTRILDRIDTAVVRASKTGCCGAVSYHLAADSEGMVFMRRNIDAWWPYVEAGIEGIIISASGCGAMVKDYGYIFRHDPEYAEKAARISWLVRDPVTLLADADPEKLGVACKGRRIAFHAPCSLQHGLRLSGRIESLLKKLGFTLTSVSDAHLCCGSAGTYSLLQPALSQRLLVNKLSHLEEGKPEVIATANVGCQLSLQTRASVPVQHWIELLDV</sequence>
<evidence type="ECO:0000256" key="2">
    <source>
        <dbReference type="ARBA" id="ARBA00022723"/>
    </source>
</evidence>
<comment type="catalytic activity">
    <reaction evidence="6">
        <text>glycolate + A = glyoxylate + AH2</text>
        <dbReference type="Rhea" id="RHEA:21264"/>
        <dbReference type="ChEBI" id="CHEBI:13193"/>
        <dbReference type="ChEBI" id="CHEBI:17499"/>
        <dbReference type="ChEBI" id="CHEBI:29805"/>
        <dbReference type="ChEBI" id="CHEBI:36655"/>
        <dbReference type="EC" id="1.1.99.14"/>
    </reaction>
</comment>
<dbReference type="Pfam" id="PF02754">
    <property type="entry name" value="CCG"/>
    <property type="match status" value="2"/>
</dbReference>
<evidence type="ECO:0000256" key="1">
    <source>
        <dbReference type="ARBA" id="ARBA00022485"/>
    </source>
</evidence>
<dbReference type="PIRSF" id="PIRSF000139">
    <property type="entry name" value="Glc_ox_4Fe-4S"/>
    <property type="match status" value="1"/>
</dbReference>
<gene>
    <name evidence="8" type="ORF">BECKTUN1418D_GA0071000_101616</name>
    <name evidence="10" type="ORF">BECKTUN1418E_GA0071001_101725</name>
    <name evidence="9" type="ORF">BECKTUN1418F_GA0071002_101524</name>
</gene>